<dbReference type="AlphaFoldDB" id="D2R0G8"/>
<sequence>MLFRHGDVLIQKVNEIPPGAKSLNHRTLAHGELTGHSHQIREQDNVLLWEAGPELFLEIAAPRATVVHQEHAEIELPQGKYRVWRQREYTPERIVVVRD</sequence>
<dbReference type="HOGENOM" id="CLU_2128267_0_0_0"/>
<dbReference type="EMBL" id="CP001848">
    <property type="protein sequence ID" value="ADB14836.1"/>
    <property type="molecule type" value="Genomic_DNA"/>
</dbReference>
<gene>
    <name evidence="1" type="ordered locus">Psta_0140</name>
</gene>
<organism evidence="1 2">
    <name type="scientific">Pirellula staleyi (strain ATCC 27377 / DSM 6068 / ICPB 4128)</name>
    <name type="common">Pirella staleyi</name>
    <dbReference type="NCBI Taxonomy" id="530564"/>
    <lineage>
        <taxon>Bacteria</taxon>
        <taxon>Pseudomonadati</taxon>
        <taxon>Planctomycetota</taxon>
        <taxon>Planctomycetia</taxon>
        <taxon>Pirellulales</taxon>
        <taxon>Pirellulaceae</taxon>
        <taxon>Pirellula</taxon>
    </lineage>
</organism>
<evidence type="ECO:0000313" key="1">
    <source>
        <dbReference type="EMBL" id="ADB14836.1"/>
    </source>
</evidence>
<name>D2R0G8_PIRSD</name>
<protein>
    <submittedName>
        <fullName evidence="1">Uncharacterized protein</fullName>
    </submittedName>
</protein>
<proteinExistence type="predicted"/>
<reference evidence="1 2" key="1">
    <citation type="journal article" date="2009" name="Stand. Genomic Sci.">
        <title>Complete genome sequence of Pirellula staleyi type strain (ATCC 27377).</title>
        <authorList>
            <person name="Clum A."/>
            <person name="Tindall B.J."/>
            <person name="Sikorski J."/>
            <person name="Ivanova N."/>
            <person name="Mavrommatis K."/>
            <person name="Lucas S."/>
            <person name="Glavina del Rio T."/>
            <person name="Nolan M."/>
            <person name="Chen F."/>
            <person name="Tice H."/>
            <person name="Pitluck S."/>
            <person name="Cheng J.F."/>
            <person name="Chertkov O."/>
            <person name="Brettin T."/>
            <person name="Han C."/>
            <person name="Detter J.C."/>
            <person name="Kuske C."/>
            <person name="Bruce D."/>
            <person name="Goodwin L."/>
            <person name="Ovchinikova G."/>
            <person name="Pati A."/>
            <person name="Mikhailova N."/>
            <person name="Chen A."/>
            <person name="Palaniappan K."/>
            <person name="Land M."/>
            <person name="Hauser L."/>
            <person name="Chang Y.J."/>
            <person name="Jeffries C.D."/>
            <person name="Chain P."/>
            <person name="Rohde M."/>
            <person name="Goker M."/>
            <person name="Bristow J."/>
            <person name="Eisen J.A."/>
            <person name="Markowitz V."/>
            <person name="Hugenholtz P."/>
            <person name="Kyrpides N.C."/>
            <person name="Klenk H.P."/>
            <person name="Lapidus A."/>
        </authorList>
    </citation>
    <scope>NUCLEOTIDE SEQUENCE [LARGE SCALE GENOMIC DNA]</scope>
    <source>
        <strain evidence="2">ATCC 27377 / DSM 6068 / ICPB 4128</strain>
    </source>
</reference>
<keyword evidence="2" id="KW-1185">Reference proteome</keyword>
<evidence type="ECO:0000313" key="2">
    <source>
        <dbReference type="Proteomes" id="UP000001887"/>
    </source>
</evidence>
<dbReference type="eggNOG" id="ENOG5032XCE">
    <property type="taxonomic scope" value="Bacteria"/>
</dbReference>
<dbReference type="STRING" id="530564.Psta_0140"/>
<accession>D2R0G8</accession>
<dbReference type="KEGG" id="psl:Psta_0140"/>
<dbReference type="Proteomes" id="UP000001887">
    <property type="component" value="Chromosome"/>
</dbReference>
<dbReference type="OrthoDB" id="489312at2"/>